<dbReference type="Proteomes" id="UP000070501">
    <property type="component" value="Unassembled WGS sequence"/>
</dbReference>
<name>A0A136J067_9PEZI</name>
<protein>
    <submittedName>
        <fullName evidence="2">Uncharacterized protein</fullName>
    </submittedName>
</protein>
<sequence length="74" mass="7365">MAGTAPVAGSPASLYAGRVSTELELVPVLAIGPVSATQQAPAREPVSEPTLKPAPEPLPERAPASAPVTAPEKA</sequence>
<feature type="non-terminal residue" evidence="2">
    <location>
        <position position="74"/>
    </location>
</feature>
<dbReference type="InParanoid" id="A0A136J067"/>
<proteinExistence type="predicted"/>
<evidence type="ECO:0000313" key="2">
    <source>
        <dbReference type="EMBL" id="KXJ90582.1"/>
    </source>
</evidence>
<evidence type="ECO:0000256" key="1">
    <source>
        <dbReference type="SAM" id="MobiDB-lite"/>
    </source>
</evidence>
<reference evidence="3" key="1">
    <citation type="submission" date="2016-02" db="EMBL/GenBank/DDBJ databases">
        <title>Draft genome sequence of Microdochium bolleyi, a fungal endophyte of beachgrass.</title>
        <authorList>
            <consortium name="DOE Joint Genome Institute"/>
            <person name="David A.S."/>
            <person name="May G."/>
            <person name="Haridas S."/>
            <person name="Lim J."/>
            <person name="Wang M."/>
            <person name="Labutti K."/>
            <person name="Lipzen A."/>
            <person name="Barry K."/>
            <person name="Grigoriev I.V."/>
        </authorList>
    </citation>
    <scope>NUCLEOTIDE SEQUENCE [LARGE SCALE GENOMIC DNA]</scope>
    <source>
        <strain evidence="3">J235TASD1</strain>
    </source>
</reference>
<accession>A0A136J067</accession>
<dbReference type="AlphaFoldDB" id="A0A136J067"/>
<evidence type="ECO:0000313" key="3">
    <source>
        <dbReference type="Proteomes" id="UP000070501"/>
    </source>
</evidence>
<keyword evidence="3" id="KW-1185">Reference proteome</keyword>
<dbReference type="EMBL" id="KQ964252">
    <property type="protein sequence ID" value="KXJ90582.1"/>
    <property type="molecule type" value="Genomic_DNA"/>
</dbReference>
<feature type="region of interest" description="Disordered" evidence="1">
    <location>
        <begin position="36"/>
        <end position="74"/>
    </location>
</feature>
<organism evidence="2 3">
    <name type="scientific">Microdochium bolleyi</name>
    <dbReference type="NCBI Taxonomy" id="196109"/>
    <lineage>
        <taxon>Eukaryota</taxon>
        <taxon>Fungi</taxon>
        <taxon>Dikarya</taxon>
        <taxon>Ascomycota</taxon>
        <taxon>Pezizomycotina</taxon>
        <taxon>Sordariomycetes</taxon>
        <taxon>Xylariomycetidae</taxon>
        <taxon>Xylariales</taxon>
        <taxon>Microdochiaceae</taxon>
        <taxon>Microdochium</taxon>
    </lineage>
</organism>
<gene>
    <name evidence="2" type="ORF">Micbo1qcDRAFT_164165</name>
</gene>